<evidence type="ECO:0000256" key="4">
    <source>
        <dbReference type="ARBA" id="ARBA00022909"/>
    </source>
</evidence>
<evidence type="ECO:0000256" key="1">
    <source>
        <dbReference type="ARBA" id="ARBA00001353"/>
    </source>
</evidence>
<accession>D3ENN0</accession>
<proteinExistence type="inferred from homology"/>
<dbReference type="InterPro" id="IPR043133">
    <property type="entry name" value="GTP-CH-I_C/QueF"/>
</dbReference>
<dbReference type="AlphaFoldDB" id="D3ENN0"/>
<evidence type="ECO:0000256" key="6">
    <source>
        <dbReference type="RuleBase" id="RU362079"/>
    </source>
</evidence>
<dbReference type="EMBL" id="CP001842">
    <property type="protein sequence ID" value="ADB95080.1"/>
    <property type="molecule type" value="Genomic_DNA"/>
</dbReference>
<evidence type="ECO:0000259" key="7">
    <source>
        <dbReference type="SMART" id="SM00905"/>
    </source>
</evidence>
<dbReference type="PATRIC" id="fig|713887.8.peg.317"/>
<dbReference type="GO" id="GO:0046654">
    <property type="term" value="P:tetrahydrofolate biosynthetic process"/>
    <property type="evidence" value="ECO:0007669"/>
    <property type="project" value="UniProtKB-UniRule"/>
</dbReference>
<dbReference type="STRING" id="1453429.UCYN_03390"/>
<comment type="function">
    <text evidence="6">Catalyzes the conversion of 7,8-dihydroneopterin to 6-hydroxymethyl-7,8-dihydropterin.</text>
</comment>
<dbReference type="PANTHER" id="PTHR42844:SF1">
    <property type="entry name" value="DIHYDRONEOPTERIN ALDOLASE 1-RELATED"/>
    <property type="match status" value="1"/>
</dbReference>
<evidence type="ECO:0000313" key="9">
    <source>
        <dbReference type="Proteomes" id="UP000001405"/>
    </source>
</evidence>
<comment type="pathway">
    <text evidence="2 6">Cofactor biosynthesis; tetrahydrofolate biosynthesis; 2-amino-4-hydroxy-6-hydroxymethyl-7,8-dihydropteridine diphosphate from 7,8-dihydroneopterin triphosphate: step 3/4.</text>
</comment>
<feature type="domain" description="Dihydroneopterin aldolase/epimerase" evidence="7">
    <location>
        <begin position="4"/>
        <end position="116"/>
    </location>
</feature>
<dbReference type="SMART" id="SM00905">
    <property type="entry name" value="FolB"/>
    <property type="match status" value="1"/>
</dbReference>
<dbReference type="NCBIfam" id="TIGR00525">
    <property type="entry name" value="folB"/>
    <property type="match status" value="1"/>
</dbReference>
<comment type="similarity">
    <text evidence="3 6">Belongs to the DHNA family.</text>
</comment>
<evidence type="ECO:0000313" key="8">
    <source>
        <dbReference type="EMBL" id="ADB95080.1"/>
    </source>
</evidence>
<dbReference type="GO" id="GO:0005737">
    <property type="term" value="C:cytoplasm"/>
    <property type="evidence" value="ECO:0007669"/>
    <property type="project" value="TreeGrafter"/>
</dbReference>
<evidence type="ECO:0000256" key="3">
    <source>
        <dbReference type="ARBA" id="ARBA00005708"/>
    </source>
</evidence>
<dbReference type="SUPFAM" id="SSF55620">
    <property type="entry name" value="Tetrahydrobiopterin biosynthesis enzymes-like"/>
    <property type="match status" value="1"/>
</dbReference>
<dbReference type="PANTHER" id="PTHR42844">
    <property type="entry name" value="DIHYDRONEOPTERIN ALDOLASE 1-RELATED"/>
    <property type="match status" value="1"/>
</dbReference>
<dbReference type="CDD" id="cd00534">
    <property type="entry name" value="DHNA_DHNTPE"/>
    <property type="match status" value="1"/>
</dbReference>
<dbReference type="NCBIfam" id="TIGR00526">
    <property type="entry name" value="folB_dom"/>
    <property type="match status" value="1"/>
</dbReference>
<dbReference type="RefSeq" id="WP_012953745.1">
    <property type="nucleotide sequence ID" value="NC_013771.1"/>
</dbReference>
<dbReference type="GO" id="GO:0004150">
    <property type="term" value="F:dihydroneopterin aldolase activity"/>
    <property type="evidence" value="ECO:0007669"/>
    <property type="project" value="UniProtKB-UniRule"/>
</dbReference>
<organism evidence="9">
    <name type="scientific">Atelocyanobacterium thalassa (isolate ALOHA)</name>
    <dbReference type="NCBI Taxonomy" id="1453429"/>
    <lineage>
        <taxon>Bacteria</taxon>
        <taxon>Bacillati</taxon>
        <taxon>Cyanobacteriota</taxon>
        <taxon>Cyanophyceae</taxon>
        <taxon>Oscillatoriophycideae</taxon>
        <taxon>Chroococcales</taxon>
        <taxon>Aphanothecaceae</taxon>
        <taxon>Candidatus Atelocyanobacterium</taxon>
        <taxon>Candidatus Atelocyanobacterium thalassae</taxon>
    </lineage>
</organism>
<dbReference type="InterPro" id="IPR006156">
    <property type="entry name" value="Dihydroneopterin_aldolase"/>
</dbReference>
<keyword evidence="4 6" id="KW-0289">Folate biosynthesis</keyword>
<evidence type="ECO:0000256" key="5">
    <source>
        <dbReference type="ARBA" id="ARBA00023239"/>
    </source>
</evidence>
<dbReference type="InterPro" id="IPR006157">
    <property type="entry name" value="FolB_dom"/>
</dbReference>
<dbReference type="UniPathway" id="UPA00077">
    <property type="reaction ID" value="UER00154"/>
</dbReference>
<dbReference type="Proteomes" id="UP000001405">
    <property type="component" value="Chromosome"/>
</dbReference>
<dbReference type="KEGG" id="cyu:UCYN_03390"/>
<keyword evidence="9" id="KW-1185">Reference proteome</keyword>
<dbReference type="Gene3D" id="3.30.1130.10">
    <property type="match status" value="1"/>
</dbReference>
<dbReference type="OrthoDB" id="9803748at2"/>
<name>D3ENN0_ATETH</name>
<comment type="catalytic activity">
    <reaction evidence="1 6">
        <text>7,8-dihydroneopterin = 6-hydroxymethyl-7,8-dihydropterin + glycolaldehyde</text>
        <dbReference type="Rhea" id="RHEA:10540"/>
        <dbReference type="ChEBI" id="CHEBI:17001"/>
        <dbReference type="ChEBI" id="CHEBI:17071"/>
        <dbReference type="ChEBI" id="CHEBI:44841"/>
        <dbReference type="EC" id="4.1.2.25"/>
    </reaction>
</comment>
<dbReference type="Pfam" id="PF02152">
    <property type="entry name" value="FolB"/>
    <property type="match status" value="1"/>
</dbReference>
<keyword evidence="5 6" id="KW-0456">Lyase</keyword>
<gene>
    <name evidence="8" type="ordered locus">UCYN_03390</name>
</gene>
<protein>
    <recommendedName>
        <fullName evidence="6">7,8-dihydroneopterin aldolase</fullName>
        <ecNumber evidence="6">4.1.2.25</ecNumber>
    </recommendedName>
</protein>
<evidence type="ECO:0000256" key="2">
    <source>
        <dbReference type="ARBA" id="ARBA00005013"/>
    </source>
</evidence>
<reference evidence="8 9" key="1">
    <citation type="journal article" date="2010" name="Nature">
        <title>Metabolic streamlining in an open-ocean nitrogen-fixing cyanobacterium.</title>
        <authorList>
            <person name="Tripp H.J."/>
            <person name="Bench S.R."/>
            <person name="Turk K.A."/>
            <person name="Foster R.A."/>
            <person name="Desany B.A."/>
            <person name="Niazi F."/>
            <person name="Affourtit J.P."/>
            <person name="Zehr J.P."/>
        </authorList>
    </citation>
    <scope>NUCLEOTIDE SEQUENCE [LARGE SCALE GENOMIC DNA]</scope>
    <source>
        <strain evidence="9">ALOHA</strain>
    </source>
</reference>
<dbReference type="HOGENOM" id="CLU_112632_1_2_3"/>
<dbReference type="GO" id="GO:0046656">
    <property type="term" value="P:folic acid biosynthetic process"/>
    <property type="evidence" value="ECO:0007669"/>
    <property type="project" value="UniProtKB-UniRule"/>
</dbReference>
<dbReference type="EC" id="4.1.2.25" evidence="6"/>
<sequence length="122" mass="13834">MDFIKIKGIRCYGYTGYVPEEKILGQWFEVNLSLGMDLHVSGISDSIEDTLDYCHVINTVKDQITSANFSLIEKLAEVIAQKVLSFPKVNEVRINLSKLSPPIDNFEGRVTINITRKKEDNI</sequence>